<keyword evidence="2" id="KW-0732">Signal</keyword>
<protein>
    <submittedName>
        <fullName evidence="3">Uncharacterized protein</fullName>
    </submittedName>
</protein>
<evidence type="ECO:0000256" key="2">
    <source>
        <dbReference type="SAM" id="SignalP"/>
    </source>
</evidence>
<evidence type="ECO:0000313" key="3">
    <source>
        <dbReference type="EMBL" id="KAJ3987141.1"/>
    </source>
</evidence>
<gene>
    <name evidence="3" type="ORF">F5890DRAFT_1499706</name>
</gene>
<dbReference type="Proteomes" id="UP001163850">
    <property type="component" value="Unassembled WGS sequence"/>
</dbReference>
<feature type="chain" id="PRO_5041342470" evidence="2">
    <location>
        <begin position="26"/>
        <end position="156"/>
    </location>
</feature>
<feature type="signal peptide" evidence="2">
    <location>
        <begin position="1"/>
        <end position="25"/>
    </location>
</feature>
<sequence>MMLVHGPTLVILSLLLGLLSTTADAAPLDGCITPIVPRALHSHLQVRSQGSDNPPPPSPPPHTNGHTNGHIHGPTRVHTNNRNAPQYSVWFSQDKPVFIAPDAIEDQIFDGISHLERLNGVDIAISLLESYPESARGFRYQKVGDNQVHYVDFAPT</sequence>
<dbReference type="EMBL" id="MU801928">
    <property type="protein sequence ID" value="KAJ3987141.1"/>
    <property type="molecule type" value="Genomic_DNA"/>
</dbReference>
<comment type="caution">
    <text evidence="3">The sequence shown here is derived from an EMBL/GenBank/DDBJ whole genome shotgun (WGS) entry which is preliminary data.</text>
</comment>
<name>A0AA38Q496_9AGAR</name>
<proteinExistence type="predicted"/>
<accession>A0AA38Q496</accession>
<evidence type="ECO:0000256" key="1">
    <source>
        <dbReference type="SAM" id="MobiDB-lite"/>
    </source>
</evidence>
<organism evidence="3 4">
    <name type="scientific">Lentinula detonsa</name>
    <dbReference type="NCBI Taxonomy" id="2804962"/>
    <lineage>
        <taxon>Eukaryota</taxon>
        <taxon>Fungi</taxon>
        <taxon>Dikarya</taxon>
        <taxon>Basidiomycota</taxon>
        <taxon>Agaricomycotina</taxon>
        <taxon>Agaricomycetes</taxon>
        <taxon>Agaricomycetidae</taxon>
        <taxon>Agaricales</taxon>
        <taxon>Marasmiineae</taxon>
        <taxon>Omphalotaceae</taxon>
        <taxon>Lentinula</taxon>
    </lineage>
</organism>
<evidence type="ECO:0000313" key="4">
    <source>
        <dbReference type="Proteomes" id="UP001163850"/>
    </source>
</evidence>
<reference evidence="3" key="1">
    <citation type="submission" date="2022-08" db="EMBL/GenBank/DDBJ databases">
        <authorList>
            <consortium name="DOE Joint Genome Institute"/>
            <person name="Min B."/>
            <person name="Riley R."/>
            <person name="Sierra-Patev S."/>
            <person name="Naranjo-Ortiz M."/>
            <person name="Looney B."/>
            <person name="Konkel Z."/>
            <person name="Slot J.C."/>
            <person name="Sakamoto Y."/>
            <person name="Steenwyk J.L."/>
            <person name="Rokas A."/>
            <person name="Carro J."/>
            <person name="Camarero S."/>
            <person name="Ferreira P."/>
            <person name="Molpeceres G."/>
            <person name="Ruiz-Duenas F.J."/>
            <person name="Serrano A."/>
            <person name="Henrissat B."/>
            <person name="Drula E."/>
            <person name="Hughes K.W."/>
            <person name="Mata J.L."/>
            <person name="Ishikawa N.K."/>
            <person name="Vargas-Isla R."/>
            <person name="Ushijima S."/>
            <person name="Smith C.A."/>
            <person name="Ahrendt S."/>
            <person name="Andreopoulos W."/>
            <person name="He G."/>
            <person name="Labutti K."/>
            <person name="Lipzen A."/>
            <person name="Ng V."/>
            <person name="Sandor L."/>
            <person name="Barry K."/>
            <person name="Martinez A.T."/>
            <person name="Xiao Y."/>
            <person name="Gibbons J.G."/>
            <person name="Terashima K."/>
            <person name="Hibbett D.S."/>
            <person name="Grigoriev I.V."/>
        </authorList>
    </citation>
    <scope>NUCLEOTIDE SEQUENCE</scope>
    <source>
        <strain evidence="3">TFB7829</strain>
    </source>
</reference>
<dbReference type="AlphaFoldDB" id="A0AA38Q496"/>
<feature type="region of interest" description="Disordered" evidence="1">
    <location>
        <begin position="45"/>
        <end position="79"/>
    </location>
</feature>
<feature type="compositionally biased region" description="Low complexity" evidence="1">
    <location>
        <begin position="63"/>
        <end position="74"/>
    </location>
</feature>
<feature type="compositionally biased region" description="Pro residues" evidence="1">
    <location>
        <begin position="53"/>
        <end position="62"/>
    </location>
</feature>